<keyword evidence="3" id="KW-0677">Repeat</keyword>
<evidence type="ECO:0000259" key="8">
    <source>
        <dbReference type="PROSITE" id="PS51644"/>
    </source>
</evidence>
<dbReference type="PROSITE" id="PS51644">
    <property type="entry name" value="HTH_OST"/>
    <property type="match status" value="2"/>
</dbReference>
<dbReference type="InterPro" id="IPR035437">
    <property type="entry name" value="SNase_OB-fold_sf"/>
</dbReference>
<dbReference type="GO" id="GO:0030154">
    <property type="term" value="P:cell differentiation"/>
    <property type="evidence" value="ECO:0007669"/>
    <property type="project" value="UniProtKB-KW"/>
</dbReference>
<evidence type="ECO:0000256" key="2">
    <source>
        <dbReference type="ARBA" id="ARBA00022490"/>
    </source>
</evidence>
<feature type="compositionally biased region" description="Low complexity" evidence="6">
    <location>
        <begin position="305"/>
        <end position="321"/>
    </location>
</feature>
<evidence type="ECO:0000256" key="1">
    <source>
        <dbReference type="ARBA" id="ARBA00004496"/>
    </source>
</evidence>
<organism evidence="9 10">
    <name type="scientific">Gadus morhua</name>
    <name type="common">Atlantic cod</name>
    <dbReference type="NCBI Taxonomy" id="8049"/>
    <lineage>
        <taxon>Eukaryota</taxon>
        <taxon>Metazoa</taxon>
        <taxon>Chordata</taxon>
        <taxon>Craniata</taxon>
        <taxon>Vertebrata</taxon>
        <taxon>Euteleostomi</taxon>
        <taxon>Actinopterygii</taxon>
        <taxon>Neopterygii</taxon>
        <taxon>Teleostei</taxon>
        <taxon>Neoteleostei</taxon>
        <taxon>Acanthomorphata</taxon>
        <taxon>Zeiogadaria</taxon>
        <taxon>Gadariae</taxon>
        <taxon>Gadiformes</taxon>
        <taxon>Gadoidei</taxon>
        <taxon>Gadidae</taxon>
        <taxon>Gadus</taxon>
    </lineage>
</organism>
<reference evidence="9" key="1">
    <citation type="submission" date="2025-08" db="UniProtKB">
        <authorList>
            <consortium name="Ensembl"/>
        </authorList>
    </citation>
    <scope>IDENTIFICATION</scope>
</reference>
<comment type="subcellular location">
    <subcellularLocation>
        <location evidence="1">Cytoplasm</location>
    </subcellularLocation>
</comment>
<dbReference type="SUPFAM" id="SSF63748">
    <property type="entry name" value="Tudor/PWWP/MBT"/>
    <property type="match status" value="3"/>
</dbReference>
<dbReference type="Gene3D" id="2.30.30.140">
    <property type="match status" value="3"/>
</dbReference>
<dbReference type="PANTHER" id="PTHR22948">
    <property type="entry name" value="TUDOR DOMAIN CONTAINING PROTEIN"/>
    <property type="match status" value="1"/>
</dbReference>
<dbReference type="Gene3D" id="3.30.420.610">
    <property type="entry name" value="LOTUS domain-like"/>
    <property type="match status" value="3"/>
</dbReference>
<protein>
    <submittedName>
        <fullName evidence="9">Uncharacterized protein</fullName>
    </submittedName>
</protein>
<feature type="domain" description="Tudor" evidence="7">
    <location>
        <begin position="478"/>
        <end position="537"/>
    </location>
</feature>
<evidence type="ECO:0000256" key="5">
    <source>
        <dbReference type="ARBA" id="ARBA00022871"/>
    </source>
</evidence>
<feature type="region of interest" description="Disordered" evidence="6">
    <location>
        <begin position="276"/>
        <end position="295"/>
    </location>
</feature>
<proteinExistence type="predicted"/>
<dbReference type="PROSITE" id="PS50304">
    <property type="entry name" value="TUDOR"/>
    <property type="match status" value="2"/>
</dbReference>
<feature type="region of interest" description="Disordered" evidence="6">
    <location>
        <begin position="301"/>
        <end position="321"/>
    </location>
</feature>
<dbReference type="InterPro" id="IPR050621">
    <property type="entry name" value="Tudor_domain_containing"/>
</dbReference>
<dbReference type="Proteomes" id="UP000694546">
    <property type="component" value="Chromosome 3"/>
</dbReference>
<dbReference type="InterPro" id="IPR041966">
    <property type="entry name" value="LOTUS-like"/>
</dbReference>
<dbReference type="OMA" id="LYQLENW"/>
<dbReference type="Ensembl" id="ENSGMOT00000035624.1">
    <property type="protein sequence ID" value="ENSGMOP00000033354.1"/>
    <property type="gene ID" value="ENSGMOG00000019035.2"/>
</dbReference>
<sequence length="1007" mass="110554">MDGESIKKMLRSVLLSSKEGVSIGRLQTEYRSLCGELIPHSKLGHHSLEDFLRSIPSVVRLEHRMGEMRCFAAICKETRHIAEMVARQKSSKKPGRSQLVNCTMRFKPSNPYMLNVKPRSILRQPSLGGSSGWLAARPRPYSGSGRLSASGDYRYHSNSSSPCPVSEAPPQQASLRTYGSYTFVARSRCRTMNHQLFLSGNLSRHIFCPPTVLHATSFSIMLVQSRLSDLLSKHCSGLWLSKLPGVYLEMFAQAIPPQALQQLDTWSHICMVRPSSPVKDPASTASASLWSPSRSPGFAPNMPTAVSNAAGSPPNSSAVSPLSPELQDRLLELLSKYSNGLWTHALPQLFLDTYKMAFPEAVLGQLSLLEDICSVDYPLSHDRSKAILYERREAESQRTEPCCSTAPASGVPVLGVQALPSLTLPTEQYPSVLVTEARGSDRVTVRYVGKGYSKAQESMENAMLAFYTQSPTPDTLPSPAIGQLAAVTGEAGDELARVQVIEDMTSEKVKVYYVDYGFSMEVSSSSLLVLPQDFLTLPFQATTVQLAGLEAWSSKPVVVSALERLAVGRILLMETVEVCPGEKLPLVVLYDTSQDDDLNINAACRKALQDHALCVVQVSSRYQDVWVTNVSSDGFLSCQLPCRGRSSLSGLLAKIEAFFSNQVTSECLVSQPFSGKLCLARHRGKWSRAEIYNLHGGRVMDVVFIDLGVSSSIEVTELREVPPPFLTDLTVLPAQAVRCFLADLDRPSGPWSPEALLWIRQTVLNMPCTMKVLAHHSALGCVCAAEFRGVCVAGGGGNLSLCICLSLQAGQNMDVFVPVACHPGHFVVQPWQDLYKLVVLMGEMVLYYNQSQTSSSIPLLHKEHVYAAKIDRNWHRVLLKGVLSTGLVSVYELDYGQYELVSSSQLRSLIPEFRQLPFQAVTAQLAGVPHGGWSEEASMVFRNHVEKRALVAQVESVHEGSEVKAGLGEVSERRLTVFLVDTSEEDNDVWIHNIMTDLCELPATSTI</sequence>
<keyword evidence="10" id="KW-1185">Reference proteome</keyword>
<dbReference type="PANTHER" id="PTHR22948:SF14">
    <property type="entry name" value="TUDOR DOMAIN-CONTAINING PROTEIN 7"/>
    <property type="match status" value="1"/>
</dbReference>
<keyword evidence="2" id="KW-0963">Cytoplasm</keyword>
<evidence type="ECO:0000256" key="6">
    <source>
        <dbReference type="SAM" id="MobiDB-lite"/>
    </source>
</evidence>
<dbReference type="GO" id="GO:0005737">
    <property type="term" value="C:cytoplasm"/>
    <property type="evidence" value="ECO:0007669"/>
    <property type="project" value="UniProtKB-SubCell"/>
</dbReference>
<dbReference type="InterPro" id="IPR002999">
    <property type="entry name" value="Tudor"/>
</dbReference>
<evidence type="ECO:0000259" key="7">
    <source>
        <dbReference type="PROSITE" id="PS50304"/>
    </source>
</evidence>
<feature type="domain" description="HTH OST-type" evidence="8">
    <location>
        <begin position="2"/>
        <end position="76"/>
    </location>
</feature>
<dbReference type="Pfam" id="PF00567">
    <property type="entry name" value="TUDOR"/>
    <property type="match status" value="3"/>
</dbReference>
<dbReference type="AlphaFoldDB" id="A0A8C5AKD5"/>
<name>A0A8C5AKD5_GADMO</name>
<dbReference type="Gene3D" id="2.40.50.90">
    <property type="match status" value="2"/>
</dbReference>
<feature type="domain" description="Tudor" evidence="7">
    <location>
        <begin position="671"/>
        <end position="728"/>
    </location>
</feature>
<reference evidence="9" key="2">
    <citation type="submission" date="2025-09" db="UniProtKB">
        <authorList>
            <consortium name="Ensembl"/>
        </authorList>
    </citation>
    <scope>IDENTIFICATION</scope>
</reference>
<evidence type="ECO:0000256" key="3">
    <source>
        <dbReference type="ARBA" id="ARBA00022737"/>
    </source>
</evidence>
<dbReference type="SMART" id="SM00333">
    <property type="entry name" value="TUDOR"/>
    <property type="match status" value="3"/>
</dbReference>
<dbReference type="GeneTree" id="ENSGT00890000139482"/>
<evidence type="ECO:0000256" key="4">
    <source>
        <dbReference type="ARBA" id="ARBA00022782"/>
    </source>
</evidence>
<dbReference type="InterPro" id="IPR025605">
    <property type="entry name" value="OST-HTH/LOTUS_dom"/>
</dbReference>
<feature type="domain" description="HTH OST-type" evidence="8">
    <location>
        <begin position="322"/>
        <end position="392"/>
    </location>
</feature>
<dbReference type="GO" id="GO:0007283">
    <property type="term" value="P:spermatogenesis"/>
    <property type="evidence" value="ECO:0007669"/>
    <property type="project" value="UniProtKB-KW"/>
</dbReference>
<dbReference type="Pfam" id="PF12872">
    <property type="entry name" value="OST-HTH"/>
    <property type="match status" value="1"/>
</dbReference>
<keyword evidence="5" id="KW-0744">Spermatogenesis</keyword>
<evidence type="ECO:0000313" key="10">
    <source>
        <dbReference type="Proteomes" id="UP000694546"/>
    </source>
</evidence>
<keyword evidence="4" id="KW-0221">Differentiation</keyword>
<accession>A0A8C5AKD5</accession>
<evidence type="ECO:0000313" key="9">
    <source>
        <dbReference type="Ensembl" id="ENSGMOP00000033354.1"/>
    </source>
</evidence>
<feature type="compositionally biased region" description="Polar residues" evidence="6">
    <location>
        <begin position="283"/>
        <end position="294"/>
    </location>
</feature>